<dbReference type="GO" id="GO:0019323">
    <property type="term" value="P:pentose catabolic process"/>
    <property type="evidence" value="ECO:0007669"/>
    <property type="project" value="TreeGrafter"/>
</dbReference>
<dbReference type="Proteomes" id="UP001065373">
    <property type="component" value="Chromosome"/>
</dbReference>
<proteinExistence type="predicted"/>
<dbReference type="InterPro" id="IPR036409">
    <property type="entry name" value="Aldolase_II/adducin_N_sf"/>
</dbReference>
<reference evidence="5" key="1">
    <citation type="submission" date="2022-09" db="EMBL/GenBank/DDBJ databases">
        <title>Characterization of three MwoI isoschizomers from sequenced genome and metagenomes.</title>
        <authorList>
            <person name="Fomenkov A."/>
            <person name="Xu S.Y."/>
            <person name="Roberts R.J."/>
        </authorList>
    </citation>
    <scope>NUCLEOTIDE SEQUENCE</scope>
    <source>
        <strain evidence="5">DSM 2970</strain>
    </source>
</reference>
<reference evidence="4 6" key="2">
    <citation type="submission" date="2023-12" db="EMBL/GenBank/DDBJ databases">
        <title>Phenotypic and Genomic Characterization of Methanothermobacter wolfeii Strain BSEL, a CO2-Capturing Archaeon with Minimal Nutrient Requirements.</title>
        <authorList>
            <person name="Ale Enriquez F."/>
            <person name="Ahring B.K."/>
        </authorList>
    </citation>
    <scope>NUCLEOTIDE SEQUENCE [LARGE SCALE GENOMIC DNA]</scope>
    <source>
        <strain evidence="4 6">BSEL-1</strain>
    </source>
</reference>
<evidence type="ECO:0000256" key="2">
    <source>
        <dbReference type="ARBA" id="ARBA00023239"/>
    </source>
</evidence>
<dbReference type="Proteomes" id="UP001369247">
    <property type="component" value="Unassembled WGS sequence"/>
</dbReference>
<evidence type="ECO:0000313" key="6">
    <source>
        <dbReference type="Proteomes" id="UP001369247"/>
    </source>
</evidence>
<dbReference type="GO" id="GO:0005829">
    <property type="term" value="C:cytosol"/>
    <property type="evidence" value="ECO:0007669"/>
    <property type="project" value="TreeGrafter"/>
</dbReference>
<dbReference type="SUPFAM" id="SSF53639">
    <property type="entry name" value="AraD/HMP-PK domain-like"/>
    <property type="match status" value="1"/>
</dbReference>
<dbReference type="GO" id="GO:0016832">
    <property type="term" value="F:aldehyde-lyase activity"/>
    <property type="evidence" value="ECO:0007669"/>
    <property type="project" value="TreeGrafter"/>
</dbReference>
<feature type="domain" description="Class II aldolase/adducin N-terminal" evidence="3">
    <location>
        <begin position="5"/>
        <end position="178"/>
    </location>
</feature>
<dbReference type="Gene3D" id="3.40.225.10">
    <property type="entry name" value="Class II aldolase/adducin N-terminal domain"/>
    <property type="match status" value="1"/>
</dbReference>
<dbReference type="PANTHER" id="PTHR22789">
    <property type="entry name" value="FUCULOSE PHOSPHATE ALDOLASE"/>
    <property type="match status" value="1"/>
</dbReference>
<dbReference type="AlphaFoldDB" id="A0A9E7RWD8"/>
<gene>
    <name evidence="5" type="ORF">N5910_09225</name>
    <name evidence="4" type="ORF">U2150_00340</name>
</gene>
<accession>A0A9E7RWD8</accession>
<dbReference type="GO" id="GO:0046872">
    <property type="term" value="F:metal ion binding"/>
    <property type="evidence" value="ECO:0007669"/>
    <property type="project" value="UniProtKB-KW"/>
</dbReference>
<dbReference type="Pfam" id="PF00596">
    <property type="entry name" value="Aldolase_II"/>
    <property type="match status" value="1"/>
</dbReference>
<dbReference type="InterPro" id="IPR050197">
    <property type="entry name" value="Aldolase_class_II_sugar_metab"/>
</dbReference>
<keyword evidence="1" id="KW-0479">Metal-binding</keyword>
<dbReference type="SMART" id="SM01007">
    <property type="entry name" value="Aldolase_II"/>
    <property type="match status" value="1"/>
</dbReference>
<evidence type="ECO:0000313" key="4">
    <source>
        <dbReference type="EMBL" id="MEJ8541950.1"/>
    </source>
</evidence>
<protein>
    <submittedName>
        <fullName evidence="5">Class II aldolase/adducin family protein</fullName>
    </submittedName>
</protein>
<keyword evidence="6" id="KW-1185">Reference proteome</keyword>
<evidence type="ECO:0000313" key="5">
    <source>
        <dbReference type="EMBL" id="UXH31694.1"/>
    </source>
</evidence>
<dbReference type="PANTHER" id="PTHR22789:SF0">
    <property type="entry name" value="3-OXO-TETRONATE 4-PHOSPHATE DECARBOXYLASE-RELATED"/>
    <property type="match status" value="1"/>
</dbReference>
<sequence>MNVMRKVVEVSGYIYRTGLVSGIGGNVSARQGDEVIITPTMVPLGDVSLRNLVIVDLDGRVLRGKGPSSELELHLEIYRRRPDIGGIVHTHSPCARAFSMAGVRIMKMEGFRDLGTGHIPMVPYHPPGSTELAEACAEGMLKEKAVVLENHGTVCGGSDLDEALLLAEFVEESARTQFIASMLGMEK</sequence>
<evidence type="ECO:0000259" key="3">
    <source>
        <dbReference type="SMART" id="SM01007"/>
    </source>
</evidence>
<name>A0A9E7RWD8_METWO</name>
<dbReference type="InterPro" id="IPR001303">
    <property type="entry name" value="Aldolase_II/adducin_N"/>
</dbReference>
<dbReference type="EMBL" id="CP104550">
    <property type="protein sequence ID" value="UXH31694.1"/>
    <property type="molecule type" value="Genomic_DNA"/>
</dbReference>
<dbReference type="RefSeq" id="WP_084531297.1">
    <property type="nucleotide sequence ID" value="NZ_CP104550.1"/>
</dbReference>
<dbReference type="EMBL" id="JAXUHJ010000003">
    <property type="protein sequence ID" value="MEJ8541950.1"/>
    <property type="molecule type" value="Genomic_DNA"/>
</dbReference>
<dbReference type="GeneID" id="58979445"/>
<dbReference type="KEGG" id="mwo:MWSIV6_1786"/>
<organism evidence="5">
    <name type="scientific">Methanothermobacter wolfeii</name>
    <name type="common">Methanobacterium wolfei</name>
    <dbReference type="NCBI Taxonomy" id="145261"/>
    <lineage>
        <taxon>Archaea</taxon>
        <taxon>Methanobacteriati</taxon>
        <taxon>Methanobacteriota</taxon>
        <taxon>Methanomada group</taxon>
        <taxon>Methanobacteria</taxon>
        <taxon>Methanobacteriales</taxon>
        <taxon>Methanobacteriaceae</taxon>
        <taxon>Methanothermobacter</taxon>
    </lineage>
</organism>
<evidence type="ECO:0000256" key="1">
    <source>
        <dbReference type="ARBA" id="ARBA00022723"/>
    </source>
</evidence>
<keyword evidence="2" id="KW-0456">Lyase</keyword>